<protein>
    <submittedName>
        <fullName evidence="4">Paraneoplastic antigen Ma3-like</fullName>
    </submittedName>
</protein>
<dbReference type="SUPFAM" id="SSF57756">
    <property type="entry name" value="Retrovirus zinc finger-like domains"/>
    <property type="match status" value="1"/>
</dbReference>
<dbReference type="PROSITE" id="PS50158">
    <property type="entry name" value="ZF_CCHC"/>
    <property type="match status" value="1"/>
</dbReference>
<gene>
    <name evidence="4" type="primary">LOC106151556</name>
</gene>
<dbReference type="GeneID" id="106151556"/>
<dbReference type="STRING" id="7574.A0A1S3H5G9"/>
<sequence>MQVVERGGIEVREVPEHLLRQFIRGSFDEELINKLDLEKLTDPPSFAELLLLVRREEARRTEKRLRLEKKKEARVHSMTVSKESEAANVKMMEELQARVAKLEAKGQVCAPSTASRPEVKTKVERKERRGKKSIFCFKCGEDGHVANGCEKTANAELVQKKLLQKTLNSEGTPR</sequence>
<keyword evidence="1" id="KW-0862">Zinc</keyword>
<accession>A0A1S3H5G9</accession>
<evidence type="ECO:0000313" key="4">
    <source>
        <dbReference type="RefSeq" id="XP_013380379.1"/>
    </source>
</evidence>
<evidence type="ECO:0000256" key="1">
    <source>
        <dbReference type="PROSITE-ProRule" id="PRU00047"/>
    </source>
</evidence>
<dbReference type="GO" id="GO:0008270">
    <property type="term" value="F:zinc ion binding"/>
    <property type="evidence" value="ECO:0007669"/>
    <property type="project" value="UniProtKB-KW"/>
</dbReference>
<dbReference type="RefSeq" id="XP_013380379.1">
    <property type="nucleotide sequence ID" value="XM_013524925.1"/>
</dbReference>
<keyword evidence="3" id="KW-1185">Reference proteome</keyword>
<dbReference type="Gene3D" id="4.10.60.10">
    <property type="entry name" value="Zinc finger, CCHC-type"/>
    <property type="match status" value="1"/>
</dbReference>
<proteinExistence type="predicted"/>
<keyword evidence="1" id="KW-0863">Zinc-finger</keyword>
<keyword evidence="1" id="KW-0479">Metal-binding</keyword>
<dbReference type="InterPro" id="IPR036875">
    <property type="entry name" value="Znf_CCHC_sf"/>
</dbReference>
<dbReference type="InterPro" id="IPR001878">
    <property type="entry name" value="Znf_CCHC"/>
</dbReference>
<dbReference type="GO" id="GO:0003676">
    <property type="term" value="F:nucleic acid binding"/>
    <property type="evidence" value="ECO:0007669"/>
    <property type="project" value="InterPro"/>
</dbReference>
<dbReference type="Proteomes" id="UP000085678">
    <property type="component" value="Unplaced"/>
</dbReference>
<evidence type="ECO:0000313" key="3">
    <source>
        <dbReference type="Proteomes" id="UP000085678"/>
    </source>
</evidence>
<name>A0A1S3H5G9_LINAN</name>
<reference evidence="4" key="1">
    <citation type="submission" date="2025-08" db="UniProtKB">
        <authorList>
            <consortium name="RefSeq"/>
        </authorList>
    </citation>
    <scope>IDENTIFICATION</scope>
    <source>
        <tissue evidence="4">Gonads</tissue>
    </source>
</reference>
<dbReference type="AlphaFoldDB" id="A0A1S3H5G9"/>
<organism evidence="3 4">
    <name type="scientific">Lingula anatina</name>
    <name type="common">Brachiopod</name>
    <name type="synonym">Lingula unguis</name>
    <dbReference type="NCBI Taxonomy" id="7574"/>
    <lineage>
        <taxon>Eukaryota</taxon>
        <taxon>Metazoa</taxon>
        <taxon>Spiralia</taxon>
        <taxon>Lophotrochozoa</taxon>
        <taxon>Brachiopoda</taxon>
        <taxon>Linguliformea</taxon>
        <taxon>Lingulata</taxon>
        <taxon>Lingulida</taxon>
        <taxon>Linguloidea</taxon>
        <taxon>Lingulidae</taxon>
        <taxon>Lingula</taxon>
    </lineage>
</organism>
<feature type="domain" description="CCHC-type" evidence="2">
    <location>
        <begin position="136"/>
        <end position="151"/>
    </location>
</feature>
<dbReference type="PANTHER" id="PTHR23095">
    <property type="entry name" value="PARANEOPLASTIC ANTIGEN"/>
    <property type="match status" value="1"/>
</dbReference>
<dbReference type="InParanoid" id="A0A1S3H5G9"/>
<dbReference type="InterPro" id="IPR026523">
    <property type="entry name" value="PNMA"/>
</dbReference>
<evidence type="ECO:0000259" key="2">
    <source>
        <dbReference type="PROSITE" id="PS50158"/>
    </source>
</evidence>
<dbReference type="KEGG" id="lak:106151556"/>
<dbReference type="OrthoDB" id="115435at2759"/>
<dbReference type="PANTHER" id="PTHR23095:SF46">
    <property type="entry name" value="GAG PROTEIN"/>
    <property type="match status" value="1"/>
</dbReference>